<accession>A0A9W7FZC9</accession>
<dbReference type="PROSITE" id="PS50297">
    <property type="entry name" value="ANK_REP_REGION"/>
    <property type="match status" value="5"/>
</dbReference>
<feature type="region of interest" description="Disordered" evidence="4">
    <location>
        <begin position="1"/>
        <end position="84"/>
    </location>
</feature>
<feature type="repeat" description="ANK" evidence="3">
    <location>
        <begin position="358"/>
        <end position="390"/>
    </location>
</feature>
<feature type="repeat" description="ANK" evidence="3">
    <location>
        <begin position="424"/>
        <end position="456"/>
    </location>
</feature>
<keyword evidence="1" id="KW-0677">Repeat</keyword>
<comment type="caution">
    <text evidence="6">The sequence shown here is derived from an EMBL/GenBank/DDBJ whole genome shotgun (WGS) entry which is preliminary data.</text>
</comment>
<dbReference type="OrthoDB" id="10249694at2759"/>
<feature type="repeat" description="ANK" evidence="3">
    <location>
        <begin position="457"/>
        <end position="484"/>
    </location>
</feature>
<feature type="region of interest" description="Disordered" evidence="4">
    <location>
        <begin position="263"/>
        <end position="282"/>
    </location>
</feature>
<feature type="repeat" description="ANK" evidence="3">
    <location>
        <begin position="496"/>
        <end position="528"/>
    </location>
</feature>
<dbReference type="Pfam" id="PF13637">
    <property type="entry name" value="Ank_4"/>
    <property type="match status" value="1"/>
</dbReference>
<proteinExistence type="predicted"/>
<dbReference type="InterPro" id="IPR002110">
    <property type="entry name" value="Ankyrin_rpt"/>
</dbReference>
<dbReference type="InterPro" id="IPR036770">
    <property type="entry name" value="Ankyrin_rpt-contain_sf"/>
</dbReference>
<evidence type="ECO:0000256" key="2">
    <source>
        <dbReference type="ARBA" id="ARBA00023043"/>
    </source>
</evidence>
<organism evidence="6 7">
    <name type="scientific">Triparma columacea</name>
    <dbReference type="NCBI Taxonomy" id="722753"/>
    <lineage>
        <taxon>Eukaryota</taxon>
        <taxon>Sar</taxon>
        <taxon>Stramenopiles</taxon>
        <taxon>Ochrophyta</taxon>
        <taxon>Bolidophyceae</taxon>
        <taxon>Parmales</taxon>
        <taxon>Triparmaceae</taxon>
        <taxon>Triparma</taxon>
    </lineage>
</organism>
<sequence>MATMKKNQGNGSSVSWGGETTASTVVREARDQIGPGDEEGEKYASAWTTDTRQLQLPEGFHGHGEEDDEFYDEDENSATPPVSTTPPLKMSLLKFWEDDTPPEKFAEEVRLTTANPHDPYVLHHSWHDRFCTLDGEKSYFKIFAKEEHFHNPTRYTQPMHVVFLHSAKITETGRLAIGGVSHFTFSITSIGKKKKTGAGPENFNYHLACPIRKDVRTWSKLIGKVILKIADLPVVSHRVRKASRHKVNKDWKQAHLVIKGGTKGTYSRRKPSLEMEPDMETPRMKVQPIAVPSVTLHATNRRVIGNNNFTKMPARPKTKTAAELIPNYIIKAIFKNDLDEILVWLATHRTFEEMEARSGEKLLHSACSCGNLNLAIFFLDKGAQPGAKDGYGETPLYLCVKNRSTKIAELLLEKGANVNEGADDGVTPLALACANGDVKMVNFLLDNGANPMTADIRGITPFFTACAQGHLEVVKILLQMNREIPGIVVVEKKTNNDLTPLYAAAQRGCLDVVKILVKMGAKWDEPNLQLITPFHAAVERGGLEMCEYLLSLDPPSDAFRTNSTDMSCLHTAAKFGRVELLDFLLELGLDLNATDMYGATPLDCARSFGHMEAAQFLEKRGGTKGEDFFRDPKSRARSMFAKSRMVGAGMADGRNFSRVGRIVPVVEKGEFGIDDEEEEGGEEEED</sequence>
<gene>
    <name evidence="6" type="ORF">TrCOL_g8521</name>
</gene>
<dbReference type="PANTHER" id="PTHR24171:SF9">
    <property type="entry name" value="ANKYRIN REPEAT DOMAIN-CONTAINING PROTEIN 39"/>
    <property type="match status" value="1"/>
</dbReference>
<dbReference type="InterPro" id="IPR001849">
    <property type="entry name" value="PH_domain"/>
</dbReference>
<dbReference type="SMART" id="SM00248">
    <property type="entry name" value="ANK"/>
    <property type="match status" value="8"/>
</dbReference>
<dbReference type="Pfam" id="PF12796">
    <property type="entry name" value="Ank_2"/>
    <property type="match status" value="2"/>
</dbReference>
<name>A0A9W7FZC9_9STRA</name>
<dbReference type="Pfam" id="PF13606">
    <property type="entry name" value="Ank_3"/>
    <property type="match status" value="1"/>
</dbReference>
<feature type="compositionally biased region" description="Polar residues" evidence="4">
    <location>
        <begin position="1"/>
        <end position="24"/>
    </location>
</feature>
<dbReference type="EMBL" id="BRYA01000581">
    <property type="protein sequence ID" value="GMI24257.1"/>
    <property type="molecule type" value="Genomic_DNA"/>
</dbReference>
<protein>
    <recommendedName>
        <fullName evidence="5">PH domain-containing protein</fullName>
    </recommendedName>
</protein>
<evidence type="ECO:0000259" key="5">
    <source>
        <dbReference type="SMART" id="SM00233"/>
    </source>
</evidence>
<evidence type="ECO:0000313" key="7">
    <source>
        <dbReference type="Proteomes" id="UP001165065"/>
    </source>
</evidence>
<dbReference type="Proteomes" id="UP001165065">
    <property type="component" value="Unassembled WGS sequence"/>
</dbReference>
<evidence type="ECO:0000256" key="4">
    <source>
        <dbReference type="SAM" id="MobiDB-lite"/>
    </source>
</evidence>
<evidence type="ECO:0000256" key="1">
    <source>
        <dbReference type="ARBA" id="ARBA00022737"/>
    </source>
</evidence>
<keyword evidence="2 3" id="KW-0040">ANK repeat</keyword>
<reference evidence="7" key="1">
    <citation type="journal article" date="2023" name="Commun. Biol.">
        <title>Genome analysis of Parmales, the sister group of diatoms, reveals the evolutionary specialization of diatoms from phago-mixotrophs to photoautotrophs.</title>
        <authorList>
            <person name="Ban H."/>
            <person name="Sato S."/>
            <person name="Yoshikawa S."/>
            <person name="Yamada K."/>
            <person name="Nakamura Y."/>
            <person name="Ichinomiya M."/>
            <person name="Sato N."/>
            <person name="Blanc-Mathieu R."/>
            <person name="Endo H."/>
            <person name="Kuwata A."/>
            <person name="Ogata H."/>
        </authorList>
    </citation>
    <scope>NUCLEOTIDE SEQUENCE [LARGE SCALE GENOMIC DNA]</scope>
</reference>
<dbReference type="Gene3D" id="1.25.40.20">
    <property type="entry name" value="Ankyrin repeat-containing domain"/>
    <property type="match status" value="2"/>
</dbReference>
<evidence type="ECO:0000313" key="6">
    <source>
        <dbReference type="EMBL" id="GMI24257.1"/>
    </source>
</evidence>
<feature type="repeat" description="ANK" evidence="3">
    <location>
        <begin position="564"/>
        <end position="596"/>
    </location>
</feature>
<dbReference type="SMART" id="SM00233">
    <property type="entry name" value="PH"/>
    <property type="match status" value="1"/>
</dbReference>
<feature type="repeat" description="ANK" evidence="3">
    <location>
        <begin position="391"/>
        <end position="423"/>
    </location>
</feature>
<dbReference type="AlphaFoldDB" id="A0A9W7FZC9"/>
<keyword evidence="7" id="KW-1185">Reference proteome</keyword>
<feature type="domain" description="PH" evidence="5">
    <location>
        <begin position="87"/>
        <end position="229"/>
    </location>
</feature>
<evidence type="ECO:0000256" key="3">
    <source>
        <dbReference type="PROSITE-ProRule" id="PRU00023"/>
    </source>
</evidence>
<dbReference type="SUPFAM" id="SSF48403">
    <property type="entry name" value="Ankyrin repeat"/>
    <property type="match status" value="1"/>
</dbReference>
<feature type="compositionally biased region" description="Acidic residues" evidence="4">
    <location>
        <begin position="65"/>
        <end position="76"/>
    </location>
</feature>
<dbReference type="PROSITE" id="PS50088">
    <property type="entry name" value="ANK_REPEAT"/>
    <property type="match status" value="6"/>
</dbReference>
<dbReference type="PANTHER" id="PTHR24171">
    <property type="entry name" value="ANKYRIN REPEAT DOMAIN-CONTAINING PROTEIN 39-RELATED"/>
    <property type="match status" value="1"/>
</dbReference>